<gene>
    <name evidence="2" type="ORF">VJJ49_00530</name>
</gene>
<accession>A0ABU5Y5I5</accession>
<dbReference type="Proteomes" id="UP001324270">
    <property type="component" value="Unassembled WGS sequence"/>
</dbReference>
<evidence type="ECO:0000313" key="2">
    <source>
        <dbReference type="EMBL" id="MEB3039181.1"/>
    </source>
</evidence>
<organism evidence="2 3">
    <name type="scientific">Capnocytophaga gingivalis</name>
    <dbReference type="NCBI Taxonomy" id="1017"/>
    <lineage>
        <taxon>Bacteria</taxon>
        <taxon>Pseudomonadati</taxon>
        <taxon>Bacteroidota</taxon>
        <taxon>Flavobacteriia</taxon>
        <taxon>Flavobacteriales</taxon>
        <taxon>Flavobacteriaceae</taxon>
        <taxon>Capnocytophaga</taxon>
    </lineage>
</organism>
<dbReference type="Pfam" id="PF07083">
    <property type="entry name" value="DUF1351"/>
    <property type="match status" value="1"/>
</dbReference>
<evidence type="ECO:0000256" key="1">
    <source>
        <dbReference type="SAM" id="Coils"/>
    </source>
</evidence>
<feature type="coiled-coil region" evidence="1">
    <location>
        <begin position="197"/>
        <end position="231"/>
    </location>
</feature>
<keyword evidence="1" id="KW-0175">Coiled coil</keyword>
<sequence>MNENIITVQQLPVIVYEQLESVGQEIDKRIAALDLDKQLVTEDTKKAVKDTRAMLNKELKDFEEQRKRIKEQVIAPYEAFEKAYNSFIKVKYETADGILKVKIDEFDKRLKADKEARIRAYFTELCQANNIDFLPFERLCLNIRLNDSDKSLKDIVNTNIDNVVKSLEFIESLTDPDEYKAEILADYKQTLDVTTAIRNAQYRKQQREAELQRLEAQKAAAEQARLAAEARAKEAAPLQAPEEVPAPTIQEAPVPPQEVPASAPQEVIPDLIVTSFTVQGTMEQLKALKAYIISNYIKIIEE</sequence>
<protein>
    <submittedName>
        <fullName evidence="2">DUF1351 domain-containing protein</fullName>
    </submittedName>
</protein>
<dbReference type="RefSeq" id="WP_323978581.1">
    <property type="nucleotide sequence ID" value="NZ_JAYKBV010000001.1"/>
</dbReference>
<dbReference type="EMBL" id="JAYKBV010000001">
    <property type="protein sequence ID" value="MEB3039181.1"/>
    <property type="molecule type" value="Genomic_DNA"/>
</dbReference>
<reference evidence="2 3" key="1">
    <citation type="submission" date="2023-12" db="EMBL/GenBank/DDBJ databases">
        <title>Genomic sequences of Capnocytophaga and Parvimonas strains.</title>
        <authorList>
            <person name="Watt R.M."/>
            <person name="Wang M."/>
            <person name="Yang T."/>
            <person name="Tong W.M."/>
        </authorList>
    </citation>
    <scope>NUCLEOTIDE SEQUENCE [LARGE SCALE GENOMIC DNA]</scope>
    <source>
        <strain evidence="2 3">CCUG 13156</strain>
    </source>
</reference>
<keyword evidence="3" id="KW-1185">Reference proteome</keyword>
<proteinExistence type="predicted"/>
<comment type="caution">
    <text evidence="2">The sequence shown here is derived from an EMBL/GenBank/DDBJ whole genome shotgun (WGS) entry which is preliminary data.</text>
</comment>
<name>A0ABU5Y5I5_9FLAO</name>
<dbReference type="InterPro" id="IPR009785">
    <property type="entry name" value="Prophage_Lj928_Orf309"/>
</dbReference>
<evidence type="ECO:0000313" key="3">
    <source>
        <dbReference type="Proteomes" id="UP001324270"/>
    </source>
</evidence>
<feature type="coiled-coil region" evidence="1">
    <location>
        <begin position="45"/>
        <end position="72"/>
    </location>
</feature>